<comment type="similarity">
    <text evidence="5">Belongs to the adaptor complexes large subunit family.</text>
</comment>
<dbReference type="Gene3D" id="2.60.40.1230">
    <property type="match status" value="1"/>
</dbReference>
<feature type="domain" description="Clathrin/coatomer adaptor adaptin-like N-terminal" evidence="8">
    <location>
        <begin position="24"/>
        <end position="600"/>
    </location>
</feature>
<dbReference type="GO" id="GO:0035615">
    <property type="term" value="F:clathrin adaptor activity"/>
    <property type="evidence" value="ECO:0007669"/>
    <property type="project" value="InterPro"/>
</dbReference>
<evidence type="ECO:0000256" key="3">
    <source>
        <dbReference type="ARBA" id="ARBA00022927"/>
    </source>
</evidence>
<dbReference type="InterPro" id="IPR050840">
    <property type="entry name" value="Adaptor_Complx_Large_Subunit"/>
</dbReference>
<feature type="compositionally biased region" description="Acidic residues" evidence="7">
    <location>
        <begin position="688"/>
        <end position="711"/>
    </location>
</feature>
<dbReference type="Gene3D" id="3.30.310.10">
    <property type="entry name" value="TATA-Binding Protein"/>
    <property type="match status" value="1"/>
</dbReference>
<evidence type="ECO:0000259" key="9">
    <source>
        <dbReference type="Pfam" id="PF02296"/>
    </source>
</evidence>
<dbReference type="PIRSF" id="PIRSF037091">
    <property type="entry name" value="AP2_complex_alpha"/>
    <property type="match status" value="1"/>
</dbReference>
<dbReference type="InterPro" id="IPR003164">
    <property type="entry name" value="Clathrin_a-adaptin_app_sub_C"/>
</dbReference>
<comment type="subcellular location">
    <subcellularLocation>
        <location evidence="1">Endomembrane system</location>
        <topology evidence="1">Peripheral membrane protein</topology>
    </subcellularLocation>
    <subcellularLocation>
        <location evidence="5">Membrane</location>
        <location evidence="5">Coated pit</location>
    </subcellularLocation>
</comment>
<sequence>MPSGMKGLTVFVADIRNCPNKEAEQKRVDKELAKIRQKFTNSKSLSGYDRKKYIWKLLYAFMLGYDIDFGHMEAVNLVSSNKYSEKNAGYLACSLLLSENSEILRLITNMVKNDILHGNEHQTALALNTCANLGGEEFSENLFSDIAKLITPGASRPSYIRRKAYVCLLRLYRRDYDTIQPDTWAARLGQALQSEKDTGVLTSMCSLILGVLETDPNGWDDLVQPAILTLARVMGGDSPPFYVYYSVPAPWLQIKLLRILQFFPAPTNTTLLNRMNDILYRILSKPTVSAHAPHHHGKKRTKADAERLNRSNTEHAVLFEALNLIIHLEMDCDLTTKKMASSLLGNFVASKEANIRYLGLETMARLASDPDVLPQLKRHTELIIGQLQEPDISIRRQALNLLYGICDRDNWQQIVDELLEILKGSDVLMQEELVLKIAILAERNAPDYTWYVDVVFKMIEYAPEVVSDEIWYRVVQVVTGFDDNTDNAELQQYAAKKAIEYLNDRFADETMVRLGAYLIGEFGHHLQSQLSTSRQFQTLHRHFPRVGSSTRCILLLAYAKLLNADEDVSEEVLAVLEEQQDSVDPDLQQRAVELYRLCNESTATMENVLAMMPVFSEKIQSNNPLIRRMKQASKSRAAPRQQLEEAAKTEGVLFKTGVGPAAKAEEDDDHEEEEEEEQDERNGRRDEHDEDEEEDEEEEEEDEEEEEEEEEDRRNGPRSRGAAGGGGRGRGEADSGPAGGGLQLPPTAPGDIQGMWKNLCITPQGPMFQSNSLVIQLRHEYRLNQGRIAINYANKSPNVVVQFPSVTISEAPFMRHQASKPPDVLRPGETYTHQVMVDCLQPYLNPPKYIVNCVLQTPQGPPSNQNLPFTLPVCLTKFFSPASLSAEQFTSYWESMSGPGREMQLMGPLASGFVADVQRAAGAPQQLSPQAIMQRFNAYLSQGFNLAIIPLSNAPGVLFGAATFHTGTPQPNDPSKKVVVACMMKLELDPSRMMARLTARTAHPQVTTSFAQILAAYFITPQQQQQQQPEQTPQQPQTASLI</sequence>
<keyword evidence="2 5" id="KW-0813">Transport</keyword>
<dbReference type="InterPro" id="IPR002553">
    <property type="entry name" value="Clathrin/coatomer_adapt-like_N"/>
</dbReference>
<feature type="binding site" evidence="6">
    <location>
        <position position="38"/>
    </location>
    <ligand>
        <name>a 1,2-diacyl-sn-glycero-3-phospho-(1D-myo-inositol-3,4,5-trisphosphate)</name>
        <dbReference type="ChEBI" id="CHEBI:57836"/>
    </ligand>
</feature>
<dbReference type="SUPFAM" id="SSF55711">
    <property type="entry name" value="Subdomain of clathrin and coatomer appendage domain"/>
    <property type="match status" value="1"/>
</dbReference>
<dbReference type="InterPro" id="IPR017104">
    <property type="entry name" value="AP2_complex_asu"/>
</dbReference>
<feature type="compositionally biased region" description="Acidic residues" evidence="7">
    <location>
        <begin position="665"/>
        <end position="679"/>
    </location>
</feature>
<feature type="region of interest" description="Disordered" evidence="7">
    <location>
        <begin position="628"/>
        <end position="750"/>
    </location>
</feature>
<dbReference type="InterPro" id="IPR011989">
    <property type="entry name" value="ARM-like"/>
</dbReference>
<dbReference type="InterPro" id="IPR012295">
    <property type="entry name" value="TBP_dom_sf"/>
</dbReference>
<dbReference type="AlphaFoldDB" id="A0A7S1K052"/>
<keyword evidence="4 5" id="KW-0472">Membrane</keyword>
<dbReference type="InterPro" id="IPR013041">
    <property type="entry name" value="Clathrin_app_Ig-like_sf"/>
</dbReference>
<protein>
    <recommendedName>
        <fullName evidence="5">AP-2 complex subunit alpha</fullName>
    </recommendedName>
</protein>
<accession>A0A7S1K052</accession>
<dbReference type="Pfam" id="PF01602">
    <property type="entry name" value="Adaptin_N"/>
    <property type="match status" value="1"/>
</dbReference>
<evidence type="ECO:0000256" key="5">
    <source>
        <dbReference type="PIRNR" id="PIRNR037091"/>
    </source>
</evidence>
<dbReference type="Gene3D" id="1.25.10.10">
    <property type="entry name" value="Leucine-rich Repeat Variant"/>
    <property type="match status" value="1"/>
</dbReference>
<dbReference type="EMBL" id="HBGB01025177">
    <property type="protein sequence ID" value="CAD9059535.1"/>
    <property type="molecule type" value="Transcribed_RNA"/>
</dbReference>
<keyword evidence="5" id="KW-0168">Coated pit</keyword>
<proteinExistence type="inferred from homology"/>
<comment type="function">
    <text evidence="5">Adaptins are components of the adaptor complexes which link clathrin to receptors in coated vesicles. Clathrin-associated protein complexes are believed to interact with the cytoplasmic tails of membrane proteins, leading to their selection and concentration.</text>
</comment>
<keyword evidence="3 5" id="KW-0653">Protein transport</keyword>
<dbReference type="GO" id="GO:0072583">
    <property type="term" value="P:clathrin-dependent endocytosis"/>
    <property type="evidence" value="ECO:0007669"/>
    <property type="project" value="InterPro"/>
</dbReference>
<evidence type="ECO:0000313" key="10">
    <source>
        <dbReference type="EMBL" id="CAD9059535.1"/>
    </source>
</evidence>
<organism evidence="10">
    <name type="scientific">Vitrella brassicaformis</name>
    <dbReference type="NCBI Taxonomy" id="1169539"/>
    <lineage>
        <taxon>Eukaryota</taxon>
        <taxon>Sar</taxon>
        <taxon>Alveolata</taxon>
        <taxon>Colpodellida</taxon>
        <taxon>Vitrellaceae</taxon>
        <taxon>Vitrella</taxon>
    </lineage>
</organism>
<dbReference type="GO" id="GO:0030122">
    <property type="term" value="C:AP-2 adaptor complex"/>
    <property type="evidence" value="ECO:0007669"/>
    <property type="project" value="InterPro"/>
</dbReference>
<dbReference type="PANTHER" id="PTHR22780">
    <property type="entry name" value="ADAPTIN, ALPHA/GAMMA/EPSILON"/>
    <property type="match status" value="1"/>
</dbReference>
<dbReference type="GO" id="GO:0006886">
    <property type="term" value="P:intracellular protein transport"/>
    <property type="evidence" value="ECO:0007669"/>
    <property type="project" value="UniProtKB-UniRule"/>
</dbReference>
<dbReference type="InterPro" id="IPR016024">
    <property type="entry name" value="ARM-type_fold"/>
</dbReference>
<reference evidence="10" key="1">
    <citation type="submission" date="2021-01" db="EMBL/GenBank/DDBJ databases">
        <authorList>
            <person name="Corre E."/>
            <person name="Pelletier E."/>
            <person name="Niang G."/>
            <person name="Scheremetjew M."/>
            <person name="Finn R."/>
            <person name="Kale V."/>
            <person name="Holt S."/>
            <person name="Cochrane G."/>
            <person name="Meng A."/>
            <person name="Brown T."/>
            <person name="Cohen L."/>
        </authorList>
    </citation>
    <scope>NUCLEOTIDE SEQUENCE</scope>
    <source>
        <strain evidence="10">CCMP3346</strain>
    </source>
</reference>
<feature type="domain" description="Clathrin adaptor alpha-adaptin appendage C-terminal subdomain" evidence="9">
    <location>
        <begin position="878"/>
        <end position="1013"/>
    </location>
</feature>
<evidence type="ECO:0000256" key="7">
    <source>
        <dbReference type="SAM" id="MobiDB-lite"/>
    </source>
</evidence>
<feature type="binding site" evidence="6">
    <location>
        <position position="48"/>
    </location>
    <ligand>
        <name>a 1,2-diacyl-sn-glycero-3-phospho-(1D-myo-inositol-3,4,5-trisphosphate)</name>
        <dbReference type="ChEBI" id="CHEBI:57836"/>
    </ligand>
</feature>
<dbReference type="InterPro" id="IPR009028">
    <property type="entry name" value="Coatomer/calthrin_app_sub_C"/>
</dbReference>
<dbReference type="Pfam" id="PF02296">
    <property type="entry name" value="Alpha_adaptin_C"/>
    <property type="match status" value="1"/>
</dbReference>
<evidence type="ECO:0000256" key="2">
    <source>
        <dbReference type="ARBA" id="ARBA00022448"/>
    </source>
</evidence>
<gene>
    <name evidence="10" type="ORF">VBRA1451_LOCUS14605</name>
</gene>
<dbReference type="SUPFAM" id="SSF48371">
    <property type="entry name" value="ARM repeat"/>
    <property type="match status" value="1"/>
</dbReference>
<dbReference type="SUPFAM" id="SSF49348">
    <property type="entry name" value="Clathrin adaptor appendage domain"/>
    <property type="match status" value="1"/>
</dbReference>
<evidence type="ECO:0000256" key="4">
    <source>
        <dbReference type="ARBA" id="ARBA00023136"/>
    </source>
</evidence>
<keyword evidence="5" id="KW-0254">Endocytosis</keyword>
<evidence type="ECO:0000256" key="1">
    <source>
        <dbReference type="ARBA" id="ARBA00004184"/>
    </source>
</evidence>
<name>A0A7S1K052_9ALVE</name>
<feature type="binding site" evidence="6">
    <location>
        <begin position="52"/>
        <end position="56"/>
    </location>
    <ligand>
        <name>a 1,2-diacyl-sn-glycero-3-phospho-(1D-myo-inositol-3,4,5-trisphosphate)</name>
        <dbReference type="ChEBI" id="CHEBI:57836"/>
    </ligand>
</feature>
<evidence type="ECO:0000259" key="8">
    <source>
        <dbReference type="Pfam" id="PF01602"/>
    </source>
</evidence>
<evidence type="ECO:0000256" key="6">
    <source>
        <dbReference type="PIRSR" id="PIRSR037091-1"/>
    </source>
</evidence>